<dbReference type="EMBL" id="GBRH01182139">
    <property type="protein sequence ID" value="JAE15757.1"/>
    <property type="molecule type" value="Transcribed_RNA"/>
</dbReference>
<reference evidence="1" key="1">
    <citation type="submission" date="2014-09" db="EMBL/GenBank/DDBJ databases">
        <authorList>
            <person name="Magalhaes I.L.F."/>
            <person name="Oliveira U."/>
            <person name="Santos F.R."/>
            <person name="Vidigal T.H.D.A."/>
            <person name="Brescovit A.D."/>
            <person name="Santos A.J."/>
        </authorList>
    </citation>
    <scope>NUCLEOTIDE SEQUENCE</scope>
    <source>
        <tissue evidence="1">Shoot tissue taken approximately 20 cm above the soil surface</tissue>
    </source>
</reference>
<sequence length="28" mass="3399">MRMSSSPRWYLFLQSFLSPVLTEFMSKE</sequence>
<dbReference type="AlphaFoldDB" id="A0A0A9FU26"/>
<proteinExistence type="predicted"/>
<reference evidence="1" key="2">
    <citation type="journal article" date="2015" name="Data Brief">
        <title>Shoot transcriptome of the giant reed, Arundo donax.</title>
        <authorList>
            <person name="Barrero R.A."/>
            <person name="Guerrero F.D."/>
            <person name="Moolhuijzen P."/>
            <person name="Goolsby J.A."/>
            <person name="Tidwell J."/>
            <person name="Bellgard S.E."/>
            <person name="Bellgard M.I."/>
        </authorList>
    </citation>
    <scope>NUCLEOTIDE SEQUENCE</scope>
    <source>
        <tissue evidence="1">Shoot tissue taken approximately 20 cm above the soil surface</tissue>
    </source>
</reference>
<accession>A0A0A9FU26</accession>
<organism evidence="1">
    <name type="scientific">Arundo donax</name>
    <name type="common">Giant reed</name>
    <name type="synonym">Donax arundinaceus</name>
    <dbReference type="NCBI Taxonomy" id="35708"/>
    <lineage>
        <taxon>Eukaryota</taxon>
        <taxon>Viridiplantae</taxon>
        <taxon>Streptophyta</taxon>
        <taxon>Embryophyta</taxon>
        <taxon>Tracheophyta</taxon>
        <taxon>Spermatophyta</taxon>
        <taxon>Magnoliopsida</taxon>
        <taxon>Liliopsida</taxon>
        <taxon>Poales</taxon>
        <taxon>Poaceae</taxon>
        <taxon>PACMAD clade</taxon>
        <taxon>Arundinoideae</taxon>
        <taxon>Arundineae</taxon>
        <taxon>Arundo</taxon>
    </lineage>
</organism>
<evidence type="ECO:0000313" key="1">
    <source>
        <dbReference type="EMBL" id="JAE15757.1"/>
    </source>
</evidence>
<protein>
    <submittedName>
        <fullName evidence="1">Uncharacterized protein</fullName>
    </submittedName>
</protein>
<name>A0A0A9FU26_ARUDO</name>